<sequence>MEIDHHAEELASALGVDKEEVKSDLQNLLQYSVPLDEAKQSVRRKHGGGSSGSDAAPSSKRIADIGPDGGNVTVSARVLTVGTRSIVYQGDEQTIREGELADESGVISYTAWQDFGLEPGDSVTIGNAGVREWDGNPELNIGAASTVGVESETVETPYDDRIGGHADLIDLQAGDRGRVVDVRVLEVESRTISGRDGETTILSGVLADETGRLPFTDWMPRPDIEEGANVRLSDVYVREFRGVPQVNLSEFTTLDVLDEPVAVTDSAPRLKIGEAVDAGGMFDVEVLGNVLEVRDGSGLIERCPDCGRVVQNGQCRQHGEVDGEDDMRVKAILDDGTGTLTAILDHDLTTDVYGGTMEDAMAAAREAMDKEVVADDIASKLVGHEYRVRGNLSVDEYGANLEADEFEESDDDPADRATALLTEVRA</sequence>
<dbReference type="RefSeq" id="WP_058573781.1">
    <property type="nucleotide sequence ID" value="NZ_LOPV01000705.1"/>
</dbReference>
<evidence type="ECO:0000313" key="4">
    <source>
        <dbReference type="Proteomes" id="UP000053157"/>
    </source>
</evidence>
<gene>
    <name evidence="3" type="ORF">AUR66_04545</name>
</gene>
<dbReference type="GO" id="GO:0010212">
    <property type="term" value="P:response to ionizing radiation"/>
    <property type="evidence" value="ECO:0007669"/>
    <property type="project" value="TreeGrafter"/>
</dbReference>
<feature type="region of interest" description="Disordered" evidence="2">
    <location>
        <begin position="39"/>
        <end position="67"/>
    </location>
</feature>
<dbReference type="Gene3D" id="2.40.50.140">
    <property type="entry name" value="Nucleic acid-binding proteins"/>
    <property type="match status" value="2"/>
</dbReference>
<dbReference type="OrthoDB" id="335252at2157"/>
<dbReference type="InterPro" id="IPR051231">
    <property type="entry name" value="SOSS-B"/>
</dbReference>
<dbReference type="PANTHER" id="PTHR13356:SF10">
    <property type="entry name" value="REPLICATION FACTOR-A PROTEIN 1"/>
    <property type="match status" value="1"/>
</dbReference>
<keyword evidence="4" id="KW-1185">Reference proteome</keyword>
<name>A0A0W1R3U4_9EURY</name>
<accession>A0A0W1R3U4</accession>
<evidence type="ECO:0000256" key="1">
    <source>
        <dbReference type="ARBA" id="ARBA00023125"/>
    </source>
</evidence>
<dbReference type="NCBIfam" id="NF005554">
    <property type="entry name" value="PRK07218.1"/>
    <property type="match status" value="1"/>
</dbReference>
<organism evidence="3 4">
    <name type="scientific">Haloferax profundi</name>
    <dbReference type="NCBI Taxonomy" id="1544718"/>
    <lineage>
        <taxon>Archaea</taxon>
        <taxon>Methanobacteriati</taxon>
        <taxon>Methanobacteriota</taxon>
        <taxon>Stenosarchaea group</taxon>
        <taxon>Halobacteria</taxon>
        <taxon>Halobacteriales</taxon>
        <taxon>Haloferacaceae</taxon>
        <taxon>Haloferax</taxon>
    </lineage>
</organism>
<proteinExistence type="predicted"/>
<dbReference type="CDD" id="cd04491">
    <property type="entry name" value="SoSSB_OBF"/>
    <property type="match status" value="2"/>
</dbReference>
<dbReference type="AlphaFoldDB" id="A0A0W1R3U4"/>
<dbReference type="GO" id="GO:0003677">
    <property type="term" value="F:DNA binding"/>
    <property type="evidence" value="ECO:0007669"/>
    <property type="project" value="UniProtKB-KW"/>
</dbReference>
<dbReference type="Proteomes" id="UP000053157">
    <property type="component" value="Unassembled WGS sequence"/>
</dbReference>
<dbReference type="PANTHER" id="PTHR13356">
    <property type="entry name" value="OB FOLD NUCLEIC ACID BINDING PROTEIN-RELATED"/>
    <property type="match status" value="1"/>
</dbReference>
<evidence type="ECO:0000256" key="2">
    <source>
        <dbReference type="SAM" id="MobiDB-lite"/>
    </source>
</evidence>
<dbReference type="GO" id="GO:0000724">
    <property type="term" value="P:double-strand break repair via homologous recombination"/>
    <property type="evidence" value="ECO:0007669"/>
    <property type="project" value="TreeGrafter"/>
</dbReference>
<evidence type="ECO:0000313" key="3">
    <source>
        <dbReference type="EMBL" id="KTG08037.1"/>
    </source>
</evidence>
<dbReference type="SUPFAM" id="SSF50249">
    <property type="entry name" value="Nucleic acid-binding proteins"/>
    <property type="match status" value="3"/>
</dbReference>
<dbReference type="InterPro" id="IPR012340">
    <property type="entry name" value="NA-bd_OB-fold"/>
</dbReference>
<comment type="caution">
    <text evidence="3">The sequence shown here is derived from an EMBL/GenBank/DDBJ whole genome shotgun (WGS) entry which is preliminary data.</text>
</comment>
<reference evidence="3 4" key="1">
    <citation type="submission" date="2015-12" db="EMBL/GenBank/DDBJ databases">
        <title>Haloferax profundi sp. nov. isolated from the Discovery deep brine-seawater interface in the Red Sea.</title>
        <authorList>
            <person name="Zhang G."/>
            <person name="Stingl U."/>
            <person name="Rashid M."/>
        </authorList>
    </citation>
    <scope>NUCLEOTIDE SEQUENCE [LARGE SCALE GENOMIC DNA]</scope>
    <source>
        <strain evidence="3 4">SB29</strain>
    </source>
</reference>
<keyword evidence="1" id="KW-0238">DNA-binding</keyword>
<protein>
    <submittedName>
        <fullName evidence="3">Replication factor A</fullName>
    </submittedName>
</protein>
<dbReference type="EMBL" id="LOPV01000705">
    <property type="protein sequence ID" value="KTG08037.1"/>
    <property type="molecule type" value="Genomic_DNA"/>
</dbReference>